<proteinExistence type="predicted"/>
<accession>A0ABQ9FHG0</accession>
<comment type="caution">
    <text evidence="1">The sequence shown here is derived from an EMBL/GenBank/DDBJ whole genome shotgun (WGS) entry which is preliminary data.</text>
</comment>
<evidence type="ECO:0000313" key="1">
    <source>
        <dbReference type="EMBL" id="KAJ8316746.1"/>
    </source>
</evidence>
<name>A0ABQ9FHG0_TEGGR</name>
<dbReference type="Proteomes" id="UP001217089">
    <property type="component" value="Unassembled WGS sequence"/>
</dbReference>
<sequence length="103" mass="12187">MKNIKECSNLTLTLKHSSELEVAKCRSLEIKQRKTKMWEGMTEVREKSYQNTDQKRRTAIGDLWKHQKNCKHNLEESYRVKSIENKYGPVLSGKFLLPVKEYV</sequence>
<protein>
    <submittedName>
        <fullName evidence="1">Uncharacterized protein</fullName>
    </submittedName>
</protein>
<reference evidence="1 2" key="1">
    <citation type="submission" date="2022-12" db="EMBL/GenBank/DDBJ databases">
        <title>Chromosome-level genome of Tegillarca granosa.</title>
        <authorList>
            <person name="Kim J."/>
        </authorList>
    </citation>
    <scope>NUCLEOTIDE SEQUENCE [LARGE SCALE GENOMIC DNA]</scope>
    <source>
        <strain evidence="1">Teg-2019</strain>
        <tissue evidence="1">Adductor muscle</tissue>
    </source>
</reference>
<organism evidence="1 2">
    <name type="scientific">Tegillarca granosa</name>
    <name type="common">Malaysian cockle</name>
    <name type="synonym">Anadara granosa</name>
    <dbReference type="NCBI Taxonomy" id="220873"/>
    <lineage>
        <taxon>Eukaryota</taxon>
        <taxon>Metazoa</taxon>
        <taxon>Spiralia</taxon>
        <taxon>Lophotrochozoa</taxon>
        <taxon>Mollusca</taxon>
        <taxon>Bivalvia</taxon>
        <taxon>Autobranchia</taxon>
        <taxon>Pteriomorphia</taxon>
        <taxon>Arcoida</taxon>
        <taxon>Arcoidea</taxon>
        <taxon>Arcidae</taxon>
        <taxon>Tegillarca</taxon>
    </lineage>
</organism>
<dbReference type="EMBL" id="JARBDR010000252">
    <property type="protein sequence ID" value="KAJ8316746.1"/>
    <property type="molecule type" value="Genomic_DNA"/>
</dbReference>
<evidence type="ECO:0000313" key="2">
    <source>
        <dbReference type="Proteomes" id="UP001217089"/>
    </source>
</evidence>
<keyword evidence="2" id="KW-1185">Reference proteome</keyword>
<gene>
    <name evidence="1" type="ORF">KUTeg_005692</name>
</gene>